<dbReference type="RefSeq" id="WP_372390166.1">
    <property type="nucleotide sequence ID" value="NZ_JBGNYA010000001.1"/>
</dbReference>
<feature type="domain" description="HVO-B0008-like N-terminal" evidence="1">
    <location>
        <begin position="10"/>
        <end position="45"/>
    </location>
</feature>
<gene>
    <name evidence="3" type="ORF">OS889_12305</name>
</gene>
<dbReference type="AlphaFoldDB" id="A0ABD5MER3"/>
<accession>A0ABD5MER3</accession>
<evidence type="ECO:0000259" key="1">
    <source>
        <dbReference type="Pfam" id="PF25214"/>
    </source>
</evidence>
<dbReference type="Pfam" id="PF25215">
    <property type="entry name" value="HVO_B0008_C"/>
    <property type="match status" value="1"/>
</dbReference>
<feature type="domain" description="HVO-B0008-like C-terminal" evidence="2">
    <location>
        <begin position="65"/>
        <end position="114"/>
    </location>
</feature>
<dbReference type="Proteomes" id="UP001570511">
    <property type="component" value="Unassembled WGS sequence"/>
</dbReference>
<dbReference type="InterPro" id="IPR057409">
    <property type="entry name" value="HVO_B0008-like_N"/>
</dbReference>
<name>A0ABD5MER3_9EURY</name>
<organism evidence="3 4">
    <name type="scientific">Halobellus rubicundus</name>
    <dbReference type="NCBI Taxonomy" id="2996466"/>
    <lineage>
        <taxon>Archaea</taxon>
        <taxon>Methanobacteriati</taxon>
        <taxon>Methanobacteriota</taxon>
        <taxon>Stenosarchaea group</taxon>
        <taxon>Halobacteria</taxon>
        <taxon>Halobacteriales</taxon>
        <taxon>Haloferacaceae</taxon>
        <taxon>Halobellus</taxon>
    </lineage>
</organism>
<dbReference type="EMBL" id="JBGNYA010000001">
    <property type="protein sequence ID" value="MFA1611787.1"/>
    <property type="molecule type" value="Genomic_DNA"/>
</dbReference>
<comment type="caution">
    <text evidence="3">The sequence shown here is derived from an EMBL/GenBank/DDBJ whole genome shotgun (WGS) entry which is preliminary data.</text>
</comment>
<dbReference type="InterPro" id="IPR057410">
    <property type="entry name" value="HVO_B0008-like_C"/>
</dbReference>
<reference evidence="3 4" key="1">
    <citation type="submission" date="2024-08" db="EMBL/GenBank/DDBJ databases">
        <title>Halobellus sp. MBLA0158 whole genome sequence.</title>
        <authorList>
            <person name="Hwang C.Y."/>
            <person name="Cho E.-S."/>
            <person name="Seo M.-J."/>
        </authorList>
    </citation>
    <scope>NUCLEOTIDE SEQUENCE [LARGE SCALE GENOMIC DNA]</scope>
    <source>
        <strain evidence="3 4">MBLA0158</strain>
    </source>
</reference>
<proteinExistence type="predicted"/>
<evidence type="ECO:0000259" key="2">
    <source>
        <dbReference type="Pfam" id="PF25215"/>
    </source>
</evidence>
<evidence type="ECO:0000313" key="4">
    <source>
        <dbReference type="Proteomes" id="UP001570511"/>
    </source>
</evidence>
<protein>
    <submittedName>
        <fullName evidence="3">Uncharacterized protein</fullName>
    </submittedName>
</protein>
<dbReference type="Gene3D" id="1.10.10.10">
    <property type="entry name" value="Winged helix-like DNA-binding domain superfamily/Winged helix DNA-binding domain"/>
    <property type="match status" value="1"/>
</dbReference>
<evidence type="ECO:0000313" key="3">
    <source>
        <dbReference type="EMBL" id="MFA1611787.1"/>
    </source>
</evidence>
<dbReference type="InterPro" id="IPR036388">
    <property type="entry name" value="WH-like_DNA-bd_sf"/>
</dbReference>
<sequence>MAAQSTRAGVVTCPDCDLSVPIDDPNEAIELHRRHASVTAHSVVWKSVGIDAAVSEADVTGALYELEDAYPDGVPFGTLTASLADHGISIGETLEIVSDLRMDGKIYEPRDDHILSV</sequence>
<keyword evidence="4" id="KW-1185">Reference proteome</keyword>
<dbReference type="Pfam" id="PF25214">
    <property type="entry name" value="HVO_B0008_N"/>
    <property type="match status" value="1"/>
</dbReference>